<evidence type="ECO:0000313" key="2">
    <source>
        <dbReference type="EMBL" id="QEL19803.1"/>
    </source>
</evidence>
<evidence type="ECO:0000256" key="1">
    <source>
        <dbReference type="SAM" id="MobiDB-lite"/>
    </source>
</evidence>
<reference evidence="3" key="1">
    <citation type="submission" date="2019-08" db="EMBL/GenBank/DDBJ databases">
        <title>Limnoglobus roseus gen. nov., sp. nov., a novel freshwater planctomycete with a giant genome from the family Gemmataceae.</title>
        <authorList>
            <person name="Kulichevskaya I.S."/>
            <person name="Naumoff D.G."/>
            <person name="Miroshnikov K."/>
            <person name="Ivanova A."/>
            <person name="Philippov D.A."/>
            <person name="Hakobyan A."/>
            <person name="Rijpstra I.C."/>
            <person name="Sinninghe Damste J.S."/>
            <person name="Liesack W."/>
            <person name="Dedysh S.N."/>
        </authorList>
    </citation>
    <scope>NUCLEOTIDE SEQUENCE [LARGE SCALE GENOMIC DNA]</scope>
    <source>
        <strain evidence="3">PX52</strain>
    </source>
</reference>
<dbReference type="Proteomes" id="UP000324974">
    <property type="component" value="Chromosome"/>
</dbReference>
<dbReference type="AlphaFoldDB" id="A0A5C1ANU3"/>
<sequence>MSFIRRKLGLLALSVLPLTTGCAAFGPGLVGLITVQPWMAERMTDKYQHTNDTRTPVLGPIRDGNPPPLCEDPPSDPEILRAMPRVARGVPFVYEEFRQDVQLVKNRLVDTIDPPRFFPLVGMAQLHHCHWECVVYYKETVQSAYPFPTYVVKPRTQVIYIDKDHLHLYVGPNPDMQRKIGNEMNKY</sequence>
<dbReference type="OrthoDB" id="261685at2"/>
<evidence type="ECO:0000313" key="3">
    <source>
        <dbReference type="Proteomes" id="UP000324974"/>
    </source>
</evidence>
<dbReference type="PROSITE" id="PS51257">
    <property type="entry name" value="PROKAR_LIPOPROTEIN"/>
    <property type="match status" value="1"/>
</dbReference>
<keyword evidence="3" id="KW-1185">Reference proteome</keyword>
<dbReference type="EMBL" id="CP042425">
    <property type="protein sequence ID" value="QEL19803.1"/>
    <property type="molecule type" value="Genomic_DNA"/>
</dbReference>
<name>A0A5C1ANU3_9BACT</name>
<evidence type="ECO:0008006" key="4">
    <source>
        <dbReference type="Google" id="ProtNLM"/>
    </source>
</evidence>
<protein>
    <recommendedName>
        <fullName evidence="4">Lipoprotein</fullName>
    </recommendedName>
</protein>
<dbReference type="RefSeq" id="WP_149114160.1">
    <property type="nucleotide sequence ID" value="NZ_CP042425.1"/>
</dbReference>
<organism evidence="2 3">
    <name type="scientific">Limnoglobus roseus</name>
    <dbReference type="NCBI Taxonomy" id="2598579"/>
    <lineage>
        <taxon>Bacteria</taxon>
        <taxon>Pseudomonadati</taxon>
        <taxon>Planctomycetota</taxon>
        <taxon>Planctomycetia</taxon>
        <taxon>Gemmatales</taxon>
        <taxon>Gemmataceae</taxon>
        <taxon>Limnoglobus</taxon>
    </lineage>
</organism>
<feature type="region of interest" description="Disordered" evidence="1">
    <location>
        <begin position="50"/>
        <end position="69"/>
    </location>
</feature>
<proteinExistence type="predicted"/>
<accession>A0A5C1ANU3</accession>
<gene>
    <name evidence="2" type="ORF">PX52LOC_06882</name>
</gene>
<dbReference type="KEGG" id="lrs:PX52LOC_06882"/>